<dbReference type="EMBL" id="BAABDQ010000102">
    <property type="protein sequence ID" value="GAA3627996.1"/>
    <property type="molecule type" value="Genomic_DNA"/>
</dbReference>
<keyword evidence="3" id="KW-1185">Reference proteome</keyword>
<accession>A0ABP7AA77</accession>
<feature type="transmembrane region" description="Helical" evidence="1">
    <location>
        <begin position="260"/>
        <end position="281"/>
    </location>
</feature>
<comment type="caution">
    <text evidence="2">The sequence shown here is derived from an EMBL/GenBank/DDBJ whole genome shotgun (WGS) entry which is preliminary data.</text>
</comment>
<proteinExistence type="predicted"/>
<reference evidence="3" key="1">
    <citation type="journal article" date="2019" name="Int. J. Syst. Evol. Microbiol.">
        <title>The Global Catalogue of Microorganisms (GCM) 10K type strain sequencing project: providing services to taxonomists for standard genome sequencing and annotation.</title>
        <authorList>
            <consortium name="The Broad Institute Genomics Platform"/>
            <consortium name="The Broad Institute Genome Sequencing Center for Infectious Disease"/>
            <person name="Wu L."/>
            <person name="Ma J."/>
        </authorList>
    </citation>
    <scope>NUCLEOTIDE SEQUENCE [LARGE SCALE GENOMIC DNA]</scope>
    <source>
        <strain evidence="3">JCM 17326</strain>
    </source>
</reference>
<feature type="transmembrane region" description="Helical" evidence="1">
    <location>
        <begin position="54"/>
        <end position="73"/>
    </location>
</feature>
<keyword evidence="1" id="KW-1133">Transmembrane helix</keyword>
<evidence type="ECO:0000256" key="1">
    <source>
        <dbReference type="SAM" id="Phobius"/>
    </source>
</evidence>
<keyword evidence="1" id="KW-0472">Membrane</keyword>
<feature type="transmembrane region" description="Helical" evidence="1">
    <location>
        <begin position="156"/>
        <end position="177"/>
    </location>
</feature>
<dbReference type="Proteomes" id="UP001500630">
    <property type="component" value="Unassembled WGS sequence"/>
</dbReference>
<feature type="transmembrane region" description="Helical" evidence="1">
    <location>
        <begin position="80"/>
        <end position="101"/>
    </location>
</feature>
<protein>
    <submittedName>
        <fullName evidence="2">Uncharacterized protein</fullName>
    </submittedName>
</protein>
<keyword evidence="1" id="KW-0812">Transmembrane</keyword>
<feature type="transmembrane region" description="Helical" evidence="1">
    <location>
        <begin position="19"/>
        <end position="39"/>
    </location>
</feature>
<name>A0ABP7AA77_9ACTN</name>
<feature type="transmembrane region" description="Helical" evidence="1">
    <location>
        <begin position="293"/>
        <end position="316"/>
    </location>
</feature>
<evidence type="ECO:0000313" key="2">
    <source>
        <dbReference type="EMBL" id="GAA3627996.1"/>
    </source>
</evidence>
<sequence length="330" mass="34917">MPADLSPAPHVVRRPHRPLLLMVALMALLLVVSAVGMVVDDRVLLGAPVWGKPLKFAVSFIVYGLTLAWLLTLPHKAPRWTWWVATLFVVTGVVDVGIVVIQAARGTFSHFNEANDPFNDIIQSIFSMGVQGLLLANLVLAAILVFQRIGDRATAWAIRAGMALVIAGIGLGLLIPLRSEAVWTVKDAAGHSIPLNAQHNVGVPDGGPGLPLTGWSTVGGDLRIPHFAGLHGLQIMLAVALLLRFLAARVTRLHDERTRVALVIVAAVGYSGLLALVTWQALRGQSLIHPDGLTLGVLALLIAATTAAGWAVLAAAARREPRSLTAVSPG</sequence>
<feature type="transmembrane region" description="Helical" evidence="1">
    <location>
        <begin position="121"/>
        <end position="144"/>
    </location>
</feature>
<feature type="transmembrane region" description="Helical" evidence="1">
    <location>
        <begin position="228"/>
        <end position="248"/>
    </location>
</feature>
<organism evidence="2 3">
    <name type="scientific">Nonomuraea rosea</name>
    <dbReference type="NCBI Taxonomy" id="638574"/>
    <lineage>
        <taxon>Bacteria</taxon>
        <taxon>Bacillati</taxon>
        <taxon>Actinomycetota</taxon>
        <taxon>Actinomycetes</taxon>
        <taxon>Streptosporangiales</taxon>
        <taxon>Streptosporangiaceae</taxon>
        <taxon>Nonomuraea</taxon>
    </lineage>
</organism>
<gene>
    <name evidence="2" type="ORF">GCM10022419_136330</name>
</gene>
<evidence type="ECO:0000313" key="3">
    <source>
        <dbReference type="Proteomes" id="UP001500630"/>
    </source>
</evidence>